<evidence type="ECO:0008006" key="5">
    <source>
        <dbReference type="Google" id="ProtNLM"/>
    </source>
</evidence>
<dbReference type="AlphaFoldDB" id="A0A382NB28"/>
<gene>
    <name evidence="4" type="ORF">METZ01_LOCUS309826</name>
</gene>
<dbReference type="Pfam" id="PF00572">
    <property type="entry name" value="Ribosomal_L13"/>
    <property type="match status" value="1"/>
</dbReference>
<dbReference type="InterPro" id="IPR005823">
    <property type="entry name" value="Ribosomal_uL13_bac-type"/>
</dbReference>
<reference evidence="4" key="1">
    <citation type="submission" date="2018-05" db="EMBL/GenBank/DDBJ databases">
        <authorList>
            <person name="Lanie J.A."/>
            <person name="Ng W.-L."/>
            <person name="Kazmierczak K.M."/>
            <person name="Andrzejewski T.M."/>
            <person name="Davidsen T.M."/>
            <person name="Wayne K.J."/>
            <person name="Tettelin H."/>
            <person name="Glass J.I."/>
            <person name="Rusch D."/>
            <person name="Podicherti R."/>
            <person name="Tsui H.-C.T."/>
            <person name="Winkler M.E."/>
        </authorList>
    </citation>
    <scope>NUCLEOTIDE SEQUENCE</scope>
</reference>
<dbReference type="GO" id="GO:0017148">
    <property type="term" value="P:negative regulation of translation"/>
    <property type="evidence" value="ECO:0007669"/>
    <property type="project" value="TreeGrafter"/>
</dbReference>
<dbReference type="CDD" id="cd00392">
    <property type="entry name" value="Ribosomal_L13"/>
    <property type="match status" value="1"/>
</dbReference>
<dbReference type="GO" id="GO:0003729">
    <property type="term" value="F:mRNA binding"/>
    <property type="evidence" value="ECO:0007669"/>
    <property type="project" value="TreeGrafter"/>
</dbReference>
<evidence type="ECO:0000256" key="2">
    <source>
        <dbReference type="ARBA" id="ARBA00022980"/>
    </source>
</evidence>
<dbReference type="PANTHER" id="PTHR11545:SF2">
    <property type="entry name" value="LARGE RIBOSOMAL SUBUNIT PROTEIN UL13M"/>
    <property type="match status" value="1"/>
</dbReference>
<name>A0A382NB28_9ZZZZ</name>
<dbReference type="GO" id="GO:0003735">
    <property type="term" value="F:structural constituent of ribosome"/>
    <property type="evidence" value="ECO:0007669"/>
    <property type="project" value="InterPro"/>
</dbReference>
<dbReference type="GO" id="GO:0022625">
    <property type="term" value="C:cytosolic large ribosomal subunit"/>
    <property type="evidence" value="ECO:0007669"/>
    <property type="project" value="TreeGrafter"/>
</dbReference>
<keyword evidence="2" id="KW-0689">Ribosomal protein</keyword>
<accession>A0A382NB28</accession>
<dbReference type="PANTHER" id="PTHR11545">
    <property type="entry name" value="RIBOSOMAL PROTEIN L13"/>
    <property type="match status" value="1"/>
</dbReference>
<dbReference type="PIRSF" id="PIRSF002181">
    <property type="entry name" value="Ribosomal_L13"/>
    <property type="match status" value="1"/>
</dbReference>
<dbReference type="NCBIfam" id="TIGR01066">
    <property type="entry name" value="rplM_bact"/>
    <property type="match status" value="1"/>
</dbReference>
<sequence>MDNELIMKTKFAKKEDFYNGTCRRAWWIVDAEGKTLGRVATRIAHALRGKHKAIFSPHVDTGDFVIVVNAEKIHVSGKKDEDKMYYRHTGYPGGIKSTKFYELQKKHPERILEGAVKGMMPKNALNRRALLRLKVYAGTTHPHESQQPQPLNI</sequence>
<comment type="similarity">
    <text evidence="1">Belongs to the universal ribosomal protein uL13 family.</text>
</comment>
<evidence type="ECO:0000256" key="1">
    <source>
        <dbReference type="ARBA" id="ARBA00006227"/>
    </source>
</evidence>
<evidence type="ECO:0000256" key="3">
    <source>
        <dbReference type="ARBA" id="ARBA00023274"/>
    </source>
</evidence>
<dbReference type="InterPro" id="IPR005822">
    <property type="entry name" value="Ribosomal_uL13"/>
</dbReference>
<dbReference type="GO" id="GO:0006412">
    <property type="term" value="P:translation"/>
    <property type="evidence" value="ECO:0007669"/>
    <property type="project" value="InterPro"/>
</dbReference>
<dbReference type="SUPFAM" id="SSF52161">
    <property type="entry name" value="Ribosomal protein L13"/>
    <property type="match status" value="1"/>
</dbReference>
<dbReference type="InterPro" id="IPR036899">
    <property type="entry name" value="Ribosomal_uL13_sf"/>
</dbReference>
<organism evidence="4">
    <name type="scientific">marine metagenome</name>
    <dbReference type="NCBI Taxonomy" id="408172"/>
    <lineage>
        <taxon>unclassified sequences</taxon>
        <taxon>metagenomes</taxon>
        <taxon>ecological metagenomes</taxon>
    </lineage>
</organism>
<evidence type="ECO:0000313" key="4">
    <source>
        <dbReference type="EMBL" id="SVC56972.1"/>
    </source>
</evidence>
<proteinExistence type="inferred from homology"/>
<keyword evidence="3" id="KW-0687">Ribonucleoprotein</keyword>
<dbReference type="HAMAP" id="MF_01366">
    <property type="entry name" value="Ribosomal_uL13"/>
    <property type="match status" value="1"/>
</dbReference>
<protein>
    <recommendedName>
        <fullName evidence="5">50S ribosomal protein L13</fullName>
    </recommendedName>
</protein>
<dbReference type="EMBL" id="UINC01098446">
    <property type="protein sequence ID" value="SVC56972.1"/>
    <property type="molecule type" value="Genomic_DNA"/>
</dbReference>
<dbReference type="FunFam" id="3.90.1180.10:FF:000001">
    <property type="entry name" value="50S ribosomal protein L13"/>
    <property type="match status" value="1"/>
</dbReference>
<dbReference type="Gene3D" id="3.90.1180.10">
    <property type="entry name" value="Ribosomal protein L13"/>
    <property type="match status" value="1"/>
</dbReference>